<evidence type="ECO:0000313" key="2">
    <source>
        <dbReference type="EMBL" id="CCE80544.1"/>
    </source>
</evidence>
<dbReference type="Gene3D" id="2.60.200.40">
    <property type="match status" value="1"/>
</dbReference>
<dbReference type="HOGENOM" id="CLU_021934_1_0_1"/>
<proteinExistence type="predicted"/>
<dbReference type="InterPro" id="IPR017438">
    <property type="entry name" value="ATP-NAD_kinase_N"/>
</dbReference>
<dbReference type="Pfam" id="PF00781">
    <property type="entry name" value="DAGK_cat"/>
    <property type="match status" value="1"/>
</dbReference>
<dbReference type="Proteomes" id="UP000005222">
    <property type="component" value="Chromosome G"/>
</dbReference>
<sequence>MSIKLVDKGSNQAFEVIEEESTFRTLWTSPDKTGSDYTSIDLNELEQFKEKIVVIDSVYSGSGRDQQKNIYSQVINPVFNKLSIRHEYIKTENVNSVRNYAKSLKPVGSTTVLFLSGDTTVSEFVNGLQETECTECADCMSNLTLLALPHGTGNSLALSLGYESKLDAFKRLFTGTHIPLNLYKAELPSGSCILRNEVRSEVETRVYFIVVLSWAFHAAIVADSDTAELRKLGSERFKVAAMKNLESQQSYEGSTYIDNEKVEGPFCYWLVTGAKRFEPTFDISPKGNIEDASLYLVAIGAEHGSKLLEIMYEVYDKGKHTEDNRVLYRKIDKGQNVELDVGATSKKRLCLDGSIIALPDDKESKIGIESIGNEKGCWRIYACR</sequence>
<dbReference type="InParanoid" id="G8YJP9"/>
<dbReference type="InterPro" id="IPR001206">
    <property type="entry name" value="Diacylglycerol_kinase_cat_dom"/>
</dbReference>
<evidence type="ECO:0000313" key="3">
    <source>
        <dbReference type="EMBL" id="CCE81309.1"/>
    </source>
</evidence>
<reference evidence="2" key="1">
    <citation type="submission" date="2011-10" db="EMBL/GenBank/DDBJ databases">
        <authorList>
            <person name="Genoscope - CEA"/>
        </authorList>
    </citation>
    <scope>NUCLEOTIDE SEQUENCE</scope>
</reference>
<evidence type="ECO:0000313" key="4">
    <source>
        <dbReference type="Proteomes" id="UP000005222"/>
    </source>
</evidence>
<dbReference type="GO" id="GO:0005737">
    <property type="term" value="C:cytoplasm"/>
    <property type="evidence" value="ECO:0007669"/>
    <property type="project" value="TreeGrafter"/>
</dbReference>
<keyword evidence="4" id="KW-1185">Reference proteome</keyword>
<evidence type="ECO:0000259" key="1">
    <source>
        <dbReference type="PROSITE" id="PS50146"/>
    </source>
</evidence>
<accession>G8YJP9</accession>
<dbReference type="EMBL" id="FO082053">
    <property type="protein sequence ID" value="CCE80544.1"/>
    <property type="molecule type" value="Genomic_DNA"/>
</dbReference>
<dbReference type="SUPFAM" id="SSF111331">
    <property type="entry name" value="NAD kinase/diacylglycerol kinase-like"/>
    <property type="match status" value="1"/>
</dbReference>
<dbReference type="OrthoDB" id="3853857at2759"/>
<dbReference type="PANTHER" id="PTHR12358">
    <property type="entry name" value="SPHINGOSINE KINASE"/>
    <property type="match status" value="1"/>
</dbReference>
<dbReference type="OMA" id="YGFHASI"/>
<gene>
    <name evidence="2" type="primary">Piso0_003663</name>
    <name evidence="2" type="ORF">GNLVRS01_PISO0G17276g</name>
    <name evidence="3" type="ORF">GNLVRS01_PISO0H17277g</name>
</gene>
<dbReference type="InterPro" id="IPR016064">
    <property type="entry name" value="NAD/diacylglycerol_kinase_sf"/>
</dbReference>
<dbReference type="Gene3D" id="3.40.50.10330">
    <property type="entry name" value="Probable inorganic polyphosphate/atp-NAD kinase, domain 1"/>
    <property type="match status" value="1"/>
</dbReference>
<organism evidence="2 4">
    <name type="scientific">Pichia sorbitophila (strain ATCC MYA-4447 / BCRC 22081 / CBS 7064 / NBRC 10061 / NRRL Y-12695)</name>
    <name type="common">Hybrid yeast</name>
    <dbReference type="NCBI Taxonomy" id="559304"/>
    <lineage>
        <taxon>Eukaryota</taxon>
        <taxon>Fungi</taxon>
        <taxon>Dikarya</taxon>
        <taxon>Ascomycota</taxon>
        <taxon>Saccharomycotina</taxon>
        <taxon>Pichiomycetes</taxon>
        <taxon>Debaryomycetaceae</taxon>
        <taxon>Millerozyma</taxon>
    </lineage>
</organism>
<dbReference type="Proteomes" id="UP000005222">
    <property type="component" value="Chromosome H"/>
</dbReference>
<reference evidence="4" key="2">
    <citation type="journal article" date="2012" name="G3 (Bethesda)">
        <title>Pichia sorbitophila, an interspecies yeast hybrid reveals early steps of genome resolution following polyploidization.</title>
        <authorList>
            <person name="Leh Louis V."/>
            <person name="Despons L."/>
            <person name="Friedrich A."/>
            <person name="Martin T."/>
            <person name="Durrens P."/>
            <person name="Casaregola S."/>
            <person name="Neuveglise C."/>
            <person name="Fairhead C."/>
            <person name="Marck C."/>
            <person name="Cruz J.A."/>
            <person name="Straub M.L."/>
            <person name="Kugler V."/>
            <person name="Sacerdot C."/>
            <person name="Uzunov Z."/>
            <person name="Thierry A."/>
            <person name="Weiss S."/>
            <person name="Bleykasten C."/>
            <person name="De Montigny J."/>
            <person name="Jacques N."/>
            <person name="Jung P."/>
            <person name="Lemaire M."/>
            <person name="Mallet S."/>
            <person name="Morel G."/>
            <person name="Richard G.F."/>
            <person name="Sarkar A."/>
            <person name="Savel G."/>
            <person name="Schacherer J."/>
            <person name="Seret M.L."/>
            <person name="Talla E."/>
            <person name="Samson G."/>
            <person name="Jubin C."/>
            <person name="Poulain J."/>
            <person name="Vacherie B."/>
            <person name="Barbe V."/>
            <person name="Pelletier E."/>
            <person name="Sherman D.J."/>
            <person name="Westhof E."/>
            <person name="Weissenbach J."/>
            <person name="Baret P.V."/>
            <person name="Wincker P."/>
            <person name="Gaillardin C."/>
            <person name="Dujon B."/>
            <person name="Souciet J.L."/>
        </authorList>
    </citation>
    <scope>NUCLEOTIDE SEQUENCE [LARGE SCALE GENOMIC DNA]</scope>
    <source>
        <strain evidence="4">ATCC MYA-4447 / BCRC 22081 / CBS 7064 / NBRC 10061 / NRRL Y-12695</strain>
    </source>
</reference>
<dbReference type="AlphaFoldDB" id="G8YJP9"/>
<dbReference type="InterPro" id="IPR050187">
    <property type="entry name" value="Lipid_Phosphate_FormReg"/>
</dbReference>
<feature type="domain" description="DAGKc" evidence="1">
    <location>
        <begin position="46"/>
        <end position="189"/>
    </location>
</feature>
<dbReference type="STRING" id="559304.G8YJP9"/>
<protein>
    <submittedName>
        <fullName evidence="2">Piso0_003663 protein</fullName>
    </submittedName>
</protein>
<dbReference type="GO" id="GO:0001727">
    <property type="term" value="F:lipid kinase activity"/>
    <property type="evidence" value="ECO:0007669"/>
    <property type="project" value="TreeGrafter"/>
</dbReference>
<name>G8YJP9_PICSO</name>
<dbReference type="eggNOG" id="ENOG502S2DU">
    <property type="taxonomic scope" value="Eukaryota"/>
</dbReference>
<dbReference type="EMBL" id="FO082052">
    <property type="protein sequence ID" value="CCE81309.1"/>
    <property type="molecule type" value="Genomic_DNA"/>
</dbReference>
<dbReference type="PROSITE" id="PS50146">
    <property type="entry name" value="DAGK"/>
    <property type="match status" value="1"/>
</dbReference>
<dbReference type="GO" id="GO:0016020">
    <property type="term" value="C:membrane"/>
    <property type="evidence" value="ECO:0007669"/>
    <property type="project" value="TreeGrafter"/>
</dbReference>
<dbReference type="PANTHER" id="PTHR12358:SF108">
    <property type="entry name" value="DAGKC DOMAIN-CONTAINING PROTEIN"/>
    <property type="match status" value="1"/>
</dbReference>
<dbReference type="GO" id="GO:0046512">
    <property type="term" value="P:sphingosine biosynthetic process"/>
    <property type="evidence" value="ECO:0007669"/>
    <property type="project" value="TreeGrafter"/>
</dbReference>